<protein>
    <recommendedName>
        <fullName evidence="5">Membrane magnesium transporter</fullName>
    </recommendedName>
</protein>
<feature type="transmembrane region" description="Helical" evidence="1">
    <location>
        <begin position="38"/>
        <end position="61"/>
    </location>
</feature>
<comment type="caution">
    <text evidence="3">The sequence shown here is derived from an EMBL/GenBank/DDBJ whole genome shotgun (WGS) entry which is preliminary data.</text>
</comment>
<keyword evidence="2" id="KW-0732">Signal</keyword>
<evidence type="ECO:0000313" key="4">
    <source>
        <dbReference type="Proteomes" id="UP001628156"/>
    </source>
</evidence>
<keyword evidence="1" id="KW-0812">Transmembrane</keyword>
<keyword evidence="1" id="KW-0472">Membrane</keyword>
<keyword evidence="1" id="KW-1133">Transmembrane helix</keyword>
<feature type="signal peptide" evidence="2">
    <location>
        <begin position="1"/>
        <end position="19"/>
    </location>
</feature>
<sequence length="94" mass="10419">MKAIALLIFCVSLISLVHASYQIHTLQHQVQVTKVSQVIPFFVIGELFGGLIACFVGCCFYGEFVDIKISSGLLKKSRSHFMTFPAFQPLPPTL</sequence>
<evidence type="ECO:0000313" key="3">
    <source>
        <dbReference type="EMBL" id="GAB1221530.1"/>
    </source>
</evidence>
<keyword evidence="4" id="KW-1185">Reference proteome</keyword>
<proteinExistence type="predicted"/>
<evidence type="ECO:0000256" key="1">
    <source>
        <dbReference type="SAM" id="Phobius"/>
    </source>
</evidence>
<dbReference type="EMBL" id="BAAFRS010000082">
    <property type="protein sequence ID" value="GAB1221530.1"/>
    <property type="molecule type" value="Genomic_DNA"/>
</dbReference>
<name>A0ABQ0DF98_9EUKA</name>
<organism evidence="3 4">
    <name type="scientific">Entamoeba nuttalli</name>
    <dbReference type="NCBI Taxonomy" id="412467"/>
    <lineage>
        <taxon>Eukaryota</taxon>
        <taxon>Amoebozoa</taxon>
        <taxon>Evosea</taxon>
        <taxon>Archamoebae</taxon>
        <taxon>Mastigamoebida</taxon>
        <taxon>Entamoebidae</taxon>
        <taxon>Entamoeba</taxon>
    </lineage>
</organism>
<evidence type="ECO:0000256" key="2">
    <source>
        <dbReference type="SAM" id="SignalP"/>
    </source>
</evidence>
<gene>
    <name evidence="3" type="ORF">ENUP19_0082G0059</name>
</gene>
<evidence type="ECO:0008006" key="5">
    <source>
        <dbReference type="Google" id="ProtNLM"/>
    </source>
</evidence>
<dbReference type="Proteomes" id="UP001628156">
    <property type="component" value="Unassembled WGS sequence"/>
</dbReference>
<reference evidence="3 4" key="1">
    <citation type="journal article" date="2019" name="PLoS Negl. Trop. Dis.">
        <title>Whole genome sequencing of Entamoeba nuttalli reveals mammalian host-related molecular signatures and a novel octapeptide-repeat surface protein.</title>
        <authorList>
            <person name="Tanaka M."/>
            <person name="Makiuchi T."/>
            <person name="Komiyama T."/>
            <person name="Shiina T."/>
            <person name="Osaki K."/>
            <person name="Tachibana H."/>
        </authorList>
    </citation>
    <scope>NUCLEOTIDE SEQUENCE [LARGE SCALE GENOMIC DNA]</scope>
    <source>
        <strain evidence="3 4">P19-061405</strain>
    </source>
</reference>
<feature type="chain" id="PRO_5045164823" description="Membrane magnesium transporter" evidence="2">
    <location>
        <begin position="20"/>
        <end position="94"/>
    </location>
</feature>
<accession>A0ABQ0DF98</accession>